<keyword evidence="1" id="KW-0732">Signal</keyword>
<feature type="chain" id="PRO_5045975231" evidence="1">
    <location>
        <begin position="23"/>
        <end position="318"/>
    </location>
</feature>
<dbReference type="Pfam" id="PF13144">
    <property type="entry name" value="ChapFlgA"/>
    <property type="match status" value="1"/>
</dbReference>
<dbReference type="InterPro" id="IPR017585">
    <property type="entry name" value="SAF_FlgA"/>
</dbReference>
<dbReference type="EMBL" id="CP098747">
    <property type="protein sequence ID" value="USG59836.1"/>
    <property type="molecule type" value="Genomic_DNA"/>
</dbReference>
<organism evidence="3 4">
    <name type="scientific">Sneathiella marina</name>
    <dbReference type="NCBI Taxonomy" id="2950108"/>
    <lineage>
        <taxon>Bacteria</taxon>
        <taxon>Pseudomonadati</taxon>
        <taxon>Pseudomonadota</taxon>
        <taxon>Alphaproteobacteria</taxon>
        <taxon>Sneathiellales</taxon>
        <taxon>Sneathiellaceae</taxon>
        <taxon>Sneathiella</taxon>
    </lineage>
</organism>
<dbReference type="Proteomes" id="UP001056291">
    <property type="component" value="Chromosome"/>
</dbReference>
<proteinExistence type="predicted"/>
<keyword evidence="3" id="KW-0966">Cell projection</keyword>
<dbReference type="NCBIfam" id="TIGR03170">
    <property type="entry name" value="flgA_cterm"/>
    <property type="match status" value="1"/>
</dbReference>
<dbReference type="CDD" id="cd11614">
    <property type="entry name" value="SAF_CpaB_FlgA_like"/>
    <property type="match status" value="1"/>
</dbReference>
<accession>A0ABY4VYX9</accession>
<keyword evidence="3" id="KW-0282">Flagellum</keyword>
<keyword evidence="4" id="KW-1185">Reference proteome</keyword>
<evidence type="ECO:0000259" key="2">
    <source>
        <dbReference type="Pfam" id="PF13144"/>
    </source>
</evidence>
<name>A0ABY4VYX9_9PROT</name>
<dbReference type="InterPro" id="IPR039246">
    <property type="entry name" value="Flagellar_FlgA"/>
</dbReference>
<dbReference type="PANTHER" id="PTHR36307">
    <property type="entry name" value="FLAGELLA BASAL BODY P-RING FORMATION PROTEIN FLGA"/>
    <property type="match status" value="1"/>
</dbReference>
<sequence length="318" mass="34738">MKYFITTITLIFALIAPIAAQGADITLRPQITVEGDTITFGDLFDGTGEKADQTVAPAPAPGKSKVFKAKSVANFVRSHGFTWRPATPVRRIKVRRLGITIPHENISDEIRNAIEYELGAELFEMALSSQHTNIKVGTEQDPSVSVENLYFNKRSGQFTAELLAPAHDQNGYRFKLGGKVHKQVMIPVLKRFTPSGREILEDDIEFKAERSSKVGRNVVTDAALLIGKSPRRSIRSGMAVSLNNLGDPVTVEKGKLVAVILQSGGMFLSISGRTMEAGGTGDVIRVENINSRKIIQAEVVTSQKVRIISNPDQLASLR</sequence>
<evidence type="ECO:0000313" key="3">
    <source>
        <dbReference type="EMBL" id="USG59836.1"/>
    </source>
</evidence>
<keyword evidence="3" id="KW-0969">Cilium</keyword>
<dbReference type="Gene3D" id="3.90.1210.10">
    <property type="entry name" value="Antifreeze-like/N-acetylneuraminic acid synthase C-terminal domain"/>
    <property type="match status" value="1"/>
</dbReference>
<protein>
    <submittedName>
        <fullName evidence="3">Flagellar basal body P-ring formation chaperone FlgA</fullName>
    </submittedName>
</protein>
<dbReference type="Gene3D" id="2.30.30.760">
    <property type="match status" value="1"/>
</dbReference>
<dbReference type="PANTHER" id="PTHR36307:SF1">
    <property type="entry name" value="FLAGELLA BASAL BODY P-RING FORMATION PROTEIN FLGA"/>
    <property type="match status" value="1"/>
</dbReference>
<evidence type="ECO:0000313" key="4">
    <source>
        <dbReference type="Proteomes" id="UP001056291"/>
    </source>
</evidence>
<reference evidence="3" key="1">
    <citation type="submission" date="2022-06" db="EMBL/GenBank/DDBJ databases">
        <title>Sneathiella actinostolidae sp. nov., isolated from a sea anemonein the Western Pacific Ocean.</title>
        <authorList>
            <person name="Wei M.J."/>
        </authorList>
    </citation>
    <scope>NUCLEOTIDE SEQUENCE</scope>
    <source>
        <strain evidence="3">PHK-P5</strain>
    </source>
</reference>
<dbReference type="RefSeq" id="WP_251932606.1">
    <property type="nucleotide sequence ID" value="NZ_CP098747.1"/>
</dbReference>
<evidence type="ECO:0000256" key="1">
    <source>
        <dbReference type="SAM" id="SignalP"/>
    </source>
</evidence>
<feature type="signal peptide" evidence="1">
    <location>
        <begin position="1"/>
        <end position="22"/>
    </location>
</feature>
<gene>
    <name evidence="3" type="primary">flgA</name>
    <name evidence="3" type="ORF">NBZ79_11675</name>
</gene>
<feature type="domain" description="Flagella basal body P-ring formation protein FlgA SAF" evidence="2">
    <location>
        <begin position="189"/>
        <end position="307"/>
    </location>
</feature>